<protein>
    <submittedName>
        <fullName evidence="4">Chorismate lyase</fullName>
    </submittedName>
</protein>
<keyword evidence="3 4" id="KW-0456">Lyase</keyword>
<dbReference type="InterPro" id="IPR028978">
    <property type="entry name" value="Chorismate_lyase_/UTRA_dom_sf"/>
</dbReference>
<proteinExistence type="predicted"/>
<accession>A0A5P9XMJ9</accession>
<dbReference type="Gene3D" id="3.40.1410.10">
    <property type="entry name" value="Chorismate lyase-like"/>
    <property type="match status" value="1"/>
</dbReference>
<name>A0A5P9XMJ9_ACITH</name>
<dbReference type="PANTHER" id="PTHR38683:SF1">
    <property type="entry name" value="CHORISMATE PYRUVATE-LYASE"/>
    <property type="match status" value="1"/>
</dbReference>
<dbReference type="GO" id="GO:0006744">
    <property type="term" value="P:ubiquinone biosynthetic process"/>
    <property type="evidence" value="ECO:0007669"/>
    <property type="project" value="UniProtKB-KW"/>
</dbReference>
<keyword evidence="2" id="KW-0831">Ubiquinone biosynthesis</keyword>
<dbReference type="PANTHER" id="PTHR38683">
    <property type="entry name" value="CHORISMATE PYRUVATE-LYASE"/>
    <property type="match status" value="1"/>
</dbReference>
<dbReference type="GO" id="GO:0008813">
    <property type="term" value="F:chorismate lyase activity"/>
    <property type="evidence" value="ECO:0007669"/>
    <property type="project" value="InterPro"/>
</dbReference>
<reference evidence="4 5" key="1">
    <citation type="submission" date="2019-10" db="EMBL/GenBank/DDBJ databases">
        <authorList>
            <person name="Wang R."/>
        </authorList>
    </citation>
    <scope>NUCLEOTIDE SEQUENCE [LARGE SCALE GENOMIC DNA]</scope>
    <source>
        <strain evidence="4 5">ATCC 19377</strain>
    </source>
</reference>
<dbReference type="SUPFAM" id="SSF64288">
    <property type="entry name" value="Chorismate lyase-like"/>
    <property type="match status" value="1"/>
</dbReference>
<organism evidence="4 5">
    <name type="scientific">Acidithiobacillus thiooxidans ATCC 19377</name>
    <dbReference type="NCBI Taxonomy" id="637390"/>
    <lineage>
        <taxon>Bacteria</taxon>
        <taxon>Pseudomonadati</taxon>
        <taxon>Pseudomonadota</taxon>
        <taxon>Acidithiobacillia</taxon>
        <taxon>Acidithiobacillales</taxon>
        <taxon>Acidithiobacillaceae</taxon>
        <taxon>Acidithiobacillus</taxon>
    </lineage>
</organism>
<evidence type="ECO:0000256" key="3">
    <source>
        <dbReference type="ARBA" id="ARBA00023239"/>
    </source>
</evidence>
<gene>
    <name evidence="4" type="primary">ubiC</name>
    <name evidence="4" type="ORF">GCD22_00758</name>
</gene>
<dbReference type="EMBL" id="CP045571">
    <property type="protein sequence ID" value="QFX95221.1"/>
    <property type="molecule type" value="Genomic_DNA"/>
</dbReference>
<evidence type="ECO:0000313" key="4">
    <source>
        <dbReference type="EMBL" id="QFX95221.1"/>
    </source>
</evidence>
<dbReference type="Pfam" id="PF04345">
    <property type="entry name" value="Chor_lyase"/>
    <property type="match status" value="1"/>
</dbReference>
<dbReference type="KEGG" id="atx:GCD22_00758"/>
<dbReference type="RefSeq" id="WP_226856083.1">
    <property type="nucleotide sequence ID" value="NZ_SZUV01000006.1"/>
</dbReference>
<evidence type="ECO:0000313" key="5">
    <source>
        <dbReference type="Proteomes" id="UP000363590"/>
    </source>
</evidence>
<evidence type="ECO:0000256" key="1">
    <source>
        <dbReference type="ARBA" id="ARBA00022490"/>
    </source>
</evidence>
<sequence>MPRIMAYKTAALNHAPRHLWPWLALPASLTAALQRAYGHTHRVTALLMGSGRRKPTYSEQRLLHLKRGERIFWREVLLHAGNPDRPAIWAMTTIPLCGLRHGLLPLARHGSRPIGNTLFRHRRLRRSSITMEALPRFGQRAWRRRSILRRGHTEVLVEEHFLPDLPPWAGRGRR</sequence>
<dbReference type="InterPro" id="IPR007440">
    <property type="entry name" value="Chorismate--pyruvate_lyase"/>
</dbReference>
<dbReference type="AlphaFoldDB" id="A0A5P9XMJ9"/>
<dbReference type="Proteomes" id="UP000363590">
    <property type="component" value="Chromosome"/>
</dbReference>
<evidence type="ECO:0000256" key="2">
    <source>
        <dbReference type="ARBA" id="ARBA00022688"/>
    </source>
</evidence>
<keyword evidence="1" id="KW-0963">Cytoplasm</keyword>
<dbReference type="GO" id="GO:0005829">
    <property type="term" value="C:cytosol"/>
    <property type="evidence" value="ECO:0007669"/>
    <property type="project" value="TreeGrafter"/>
</dbReference>